<reference evidence="1" key="1">
    <citation type="submission" date="2019-03" db="EMBL/GenBank/DDBJ databases">
        <authorList>
            <person name="Hao L."/>
        </authorList>
    </citation>
    <scope>NUCLEOTIDE SEQUENCE</scope>
</reference>
<organism evidence="1">
    <name type="scientific">anaerobic digester metagenome</name>
    <dbReference type="NCBI Taxonomy" id="1263854"/>
    <lineage>
        <taxon>unclassified sequences</taxon>
        <taxon>metagenomes</taxon>
        <taxon>ecological metagenomes</taxon>
    </lineage>
</organism>
<dbReference type="InterPro" id="IPR027476">
    <property type="entry name" value="DppA_N"/>
</dbReference>
<dbReference type="AlphaFoldDB" id="A0A485LUS2"/>
<gene>
    <name evidence="1" type="primary">DppA</name>
    <name evidence="1" type="ORF">SCFA_1420001</name>
</gene>
<protein>
    <submittedName>
        <fullName evidence="1">D-aminopeptidase</fullName>
    </submittedName>
</protein>
<evidence type="ECO:0000313" key="1">
    <source>
        <dbReference type="EMBL" id="VFU11870.1"/>
    </source>
</evidence>
<dbReference type="SUPFAM" id="SSF63992">
    <property type="entry name" value="Dipeptide transport protein"/>
    <property type="match status" value="1"/>
</dbReference>
<name>A0A485LUS2_9ZZZZ</name>
<dbReference type="Gene3D" id="3.40.50.10780">
    <property type="entry name" value="Dipeptide transport protein"/>
    <property type="match status" value="1"/>
</dbReference>
<dbReference type="GO" id="GO:0004177">
    <property type="term" value="F:aminopeptidase activity"/>
    <property type="evidence" value="ECO:0007669"/>
    <property type="project" value="UniProtKB-KW"/>
</dbReference>
<sequence>MTAEVNASIEGALDAGADKIIVSDIHWRKQNIIPDKLLGNSSLIRGSKRKLMWMDLVERSNIVFLIGFHSGFGPGDAVLPHTMDTRITELKINGQNADEALLSAATAGYFGVPVGLATGDLAFVKGIKKVLPDIETVAVKEAVCASAALNLHPKISLQKIKKAAKLAVQKVANDVLKPYTPGKSVEMNLELSWPSYADALSLIPGVIRTSGTGVSYSGKWLDIMGILSLFVNWVGNKHLI</sequence>
<proteinExistence type="predicted"/>
<dbReference type="Pfam" id="PF04951">
    <property type="entry name" value="Peptidase_M55"/>
    <property type="match status" value="1"/>
</dbReference>
<keyword evidence="1" id="KW-0031">Aminopeptidase</keyword>
<dbReference type="EMBL" id="CAADRN010000049">
    <property type="protein sequence ID" value="VFU11870.1"/>
    <property type="molecule type" value="Genomic_DNA"/>
</dbReference>
<dbReference type="Gene3D" id="3.30.1360.130">
    <property type="entry name" value="Dipeptide transport protein"/>
    <property type="match status" value="1"/>
</dbReference>
<accession>A0A485LUS2</accession>
<dbReference type="InterPro" id="IPR036177">
    <property type="entry name" value="Peptidase_M55_sf"/>
</dbReference>
<keyword evidence="1" id="KW-0645">Protease</keyword>
<keyword evidence="1" id="KW-0378">Hydrolase</keyword>
<dbReference type="InterPro" id="IPR007035">
    <property type="entry name" value="Peptidase_M55"/>
</dbReference>